<dbReference type="Pfam" id="PF11233">
    <property type="entry name" value="DUF3035"/>
    <property type="match status" value="1"/>
</dbReference>
<protein>
    <recommendedName>
        <fullName evidence="4">DUF3035 domain-containing protein</fullName>
    </recommendedName>
</protein>
<evidence type="ECO:0000313" key="3">
    <source>
        <dbReference type="Proteomes" id="UP000612855"/>
    </source>
</evidence>
<dbReference type="Proteomes" id="UP000612855">
    <property type="component" value="Unassembled WGS sequence"/>
</dbReference>
<name>A0A917ACX1_9RHOB</name>
<reference evidence="3" key="1">
    <citation type="journal article" date="2019" name="Int. J. Syst. Evol. Microbiol.">
        <title>The Global Catalogue of Microorganisms (GCM) 10K type strain sequencing project: providing services to taxonomists for standard genome sequencing and annotation.</title>
        <authorList>
            <consortium name="The Broad Institute Genomics Platform"/>
            <consortium name="The Broad Institute Genome Sequencing Center for Infectious Disease"/>
            <person name="Wu L."/>
            <person name="Ma J."/>
        </authorList>
    </citation>
    <scope>NUCLEOTIDE SEQUENCE [LARGE SCALE GENOMIC DNA]</scope>
    <source>
        <strain evidence="3">CGMCC 1.12664</strain>
    </source>
</reference>
<dbReference type="PROSITE" id="PS51257">
    <property type="entry name" value="PROKAR_LIPOPROTEIN"/>
    <property type="match status" value="1"/>
</dbReference>
<evidence type="ECO:0000256" key="1">
    <source>
        <dbReference type="SAM" id="SignalP"/>
    </source>
</evidence>
<dbReference type="EMBL" id="BMFJ01000002">
    <property type="protein sequence ID" value="GGE43600.1"/>
    <property type="molecule type" value="Genomic_DNA"/>
</dbReference>
<dbReference type="AlphaFoldDB" id="A0A917ACX1"/>
<organism evidence="2 3">
    <name type="scientific">Primorskyibacter flagellatus</name>
    <dbReference type="NCBI Taxonomy" id="1387277"/>
    <lineage>
        <taxon>Bacteria</taxon>
        <taxon>Pseudomonadati</taxon>
        <taxon>Pseudomonadota</taxon>
        <taxon>Alphaproteobacteria</taxon>
        <taxon>Rhodobacterales</taxon>
        <taxon>Roseobacteraceae</taxon>
        <taxon>Primorskyibacter</taxon>
    </lineage>
</organism>
<evidence type="ECO:0008006" key="4">
    <source>
        <dbReference type="Google" id="ProtNLM"/>
    </source>
</evidence>
<accession>A0A917ACX1</accession>
<proteinExistence type="predicted"/>
<dbReference type="InterPro" id="IPR021395">
    <property type="entry name" value="DUF3035"/>
</dbReference>
<evidence type="ECO:0000313" key="2">
    <source>
        <dbReference type="EMBL" id="GGE43600.1"/>
    </source>
</evidence>
<keyword evidence="3" id="KW-1185">Reference proteome</keyword>
<keyword evidence="1" id="KW-0732">Signal</keyword>
<comment type="caution">
    <text evidence="2">The sequence shown here is derived from an EMBL/GenBank/DDBJ whole genome shotgun (WGS) entry which is preliminary data.</text>
</comment>
<feature type="chain" id="PRO_5037861672" description="DUF3035 domain-containing protein" evidence="1">
    <location>
        <begin position="21"/>
        <end position="180"/>
    </location>
</feature>
<feature type="signal peptide" evidence="1">
    <location>
        <begin position="1"/>
        <end position="20"/>
    </location>
</feature>
<sequence>MPATGRVALPLILIACTALAGCGGVDRDITLRKIRNTSDGPEEFTIVPGKPLEAPPNFVELPAPTPGGSNRTDQQPIADAVAALGGRPGALNDSGISAADGALVTAAARRGVDPSIRPTLAAEDEQFRRRKSRANQFRIFGGDEYYRAYRNESLDPLATQRIWRSAGAPTPSAPPGGKAR</sequence>
<gene>
    <name evidence="2" type="ORF">GCM10011360_33630</name>
</gene>